<reference evidence="2 3" key="1">
    <citation type="journal article" date="2012" name="J. Bacteriol.">
        <title>Complete Genome Sequence of Burkholderia phenoliruptrix BR3459a (CLA1), a Heat-Tolerant, Nitrogen-Fixing Symbiont of Mimosa flocculosa.</title>
        <authorList>
            <person name="de Oliveira Cunha C."/>
            <person name="Goda Zuleta L.F."/>
            <person name="Paula de Almeida L.G."/>
            <person name="Prioli Ciapina L."/>
            <person name="Lustrino Borges W."/>
            <person name="Pitard R.M."/>
            <person name="Baldani J.I."/>
            <person name="Straliotto R."/>
            <person name="de Faria S.M."/>
            <person name="Hungria M."/>
            <person name="Sousa Cavada B."/>
            <person name="Mercante F.M."/>
            <person name="Ribeiro de Vasconcelos A.T."/>
        </authorList>
    </citation>
    <scope>NUCLEOTIDE SEQUENCE [LARGE SCALE GENOMIC DNA]</scope>
    <source>
        <strain evidence="2 3">BR3459a</strain>
    </source>
</reference>
<dbReference type="STRING" id="1229205.BUPH_01270"/>
<dbReference type="SUPFAM" id="SSF49777">
    <property type="entry name" value="PEBP-like"/>
    <property type="match status" value="1"/>
</dbReference>
<dbReference type="HOGENOM" id="CLU_083918_3_2_4"/>
<feature type="signal peptide" evidence="1">
    <location>
        <begin position="1"/>
        <end position="34"/>
    </location>
</feature>
<dbReference type="InterPro" id="IPR008914">
    <property type="entry name" value="PEBP"/>
</dbReference>
<dbReference type="eggNOG" id="COG1881">
    <property type="taxonomic scope" value="Bacteria"/>
</dbReference>
<dbReference type="AlphaFoldDB" id="K0DVK8"/>
<dbReference type="NCBIfam" id="TIGR00481">
    <property type="entry name" value="YbhB/YbcL family Raf kinase inhibitor-like protein"/>
    <property type="match status" value="1"/>
</dbReference>
<keyword evidence="1" id="KW-0732">Signal</keyword>
<dbReference type="Gene3D" id="3.90.280.10">
    <property type="entry name" value="PEBP-like"/>
    <property type="match status" value="1"/>
</dbReference>
<evidence type="ECO:0000313" key="2">
    <source>
        <dbReference type="EMBL" id="AFT88722.1"/>
    </source>
</evidence>
<dbReference type="InterPro" id="IPR036610">
    <property type="entry name" value="PEBP-like_sf"/>
</dbReference>
<gene>
    <name evidence="2" type="ORF">BUPH_01270</name>
</gene>
<feature type="chain" id="PRO_5003832178" evidence="1">
    <location>
        <begin position="35"/>
        <end position="193"/>
    </location>
</feature>
<dbReference type="InterPro" id="IPR005247">
    <property type="entry name" value="YbhB_YbcL/LppC-like"/>
</dbReference>
<dbReference type="PATRIC" id="fig|1229205.11.peg.5220"/>
<dbReference type="Proteomes" id="UP000010105">
    <property type="component" value="Chromosome 2"/>
</dbReference>
<dbReference type="KEGG" id="bpx:BUPH_01270"/>
<evidence type="ECO:0000256" key="1">
    <source>
        <dbReference type="SAM" id="SignalP"/>
    </source>
</evidence>
<dbReference type="Pfam" id="PF01161">
    <property type="entry name" value="PBP"/>
    <property type="match status" value="1"/>
</dbReference>
<accession>K0DVK8</accession>
<protein>
    <submittedName>
        <fullName evidence="2">PEBP family protein</fullName>
    </submittedName>
</protein>
<sequence length="193" mass="19433">MMTRKPQPGAARRLTYLLAGAAFAFAAVRLNAYAADAAFTLTSPGLADGGTLDSSHAASANNCGGGNVPPALQWRNAPAGTKSYAVTIFDPDGAKGLGIVHWVLYGIAPSVTALGAGGAAPPGSIGGTNRTGGPGYFGPCPPVGEVPHHYIAQVYALDLAPDALPAGLTRDALLAAIKDHVIAATSTVLRYGR</sequence>
<dbReference type="PANTHER" id="PTHR30289">
    <property type="entry name" value="UNCHARACTERIZED PROTEIN YBCL-RELATED"/>
    <property type="match status" value="1"/>
</dbReference>
<proteinExistence type="predicted"/>
<evidence type="ECO:0000313" key="3">
    <source>
        <dbReference type="Proteomes" id="UP000010105"/>
    </source>
</evidence>
<dbReference type="CDD" id="cd00865">
    <property type="entry name" value="PEBP_bact_arch"/>
    <property type="match status" value="1"/>
</dbReference>
<name>K0DVK8_9BURK</name>
<dbReference type="EMBL" id="CP003864">
    <property type="protein sequence ID" value="AFT88722.1"/>
    <property type="molecule type" value="Genomic_DNA"/>
</dbReference>
<organism evidence="2 3">
    <name type="scientific">Paraburkholderia phenoliruptrix BR3459a</name>
    <dbReference type="NCBI Taxonomy" id="1229205"/>
    <lineage>
        <taxon>Bacteria</taxon>
        <taxon>Pseudomonadati</taxon>
        <taxon>Pseudomonadota</taxon>
        <taxon>Betaproteobacteria</taxon>
        <taxon>Burkholderiales</taxon>
        <taxon>Burkholderiaceae</taxon>
        <taxon>Paraburkholderia</taxon>
    </lineage>
</organism>
<dbReference type="PANTHER" id="PTHR30289:SF1">
    <property type="entry name" value="PEBP (PHOSPHATIDYLETHANOLAMINE-BINDING PROTEIN) FAMILY PROTEIN"/>
    <property type="match status" value="1"/>
</dbReference>